<proteinExistence type="predicted"/>
<dbReference type="PANTHER" id="PTHR47561">
    <property type="entry name" value="POLYSACCHARIDE DEACETYLASE FAMILY PROTEIN (AFU_ORTHOLOGUE AFUA_6G05030)"/>
    <property type="match status" value="1"/>
</dbReference>
<dbReference type="CDD" id="cd10941">
    <property type="entry name" value="CE4_PuuE_HpPgdA_like_2"/>
    <property type="match status" value="1"/>
</dbReference>
<dbReference type="SUPFAM" id="SSF88713">
    <property type="entry name" value="Glycoside hydrolase/deacetylase"/>
    <property type="match status" value="1"/>
</dbReference>
<dbReference type="Gene3D" id="3.20.20.370">
    <property type="entry name" value="Glycoside hydrolase/deacetylase"/>
    <property type="match status" value="1"/>
</dbReference>
<dbReference type="Pfam" id="PF11959">
    <property type="entry name" value="DUF3473"/>
    <property type="match status" value="1"/>
</dbReference>
<evidence type="ECO:0008006" key="4">
    <source>
        <dbReference type="Google" id="ProtNLM"/>
    </source>
</evidence>
<dbReference type="EMBL" id="UINC01027421">
    <property type="protein sequence ID" value="SVB06646.1"/>
    <property type="molecule type" value="Genomic_DNA"/>
</dbReference>
<dbReference type="InterPro" id="IPR011330">
    <property type="entry name" value="Glyco_hydro/deAcase_b/a-brl"/>
</dbReference>
<dbReference type="GO" id="GO:0005975">
    <property type="term" value="P:carbohydrate metabolic process"/>
    <property type="evidence" value="ECO:0007669"/>
    <property type="project" value="InterPro"/>
</dbReference>
<evidence type="ECO:0000259" key="2">
    <source>
        <dbReference type="Pfam" id="PF11959"/>
    </source>
</evidence>
<dbReference type="InterPro" id="IPR045235">
    <property type="entry name" value="PuuE_HpPgdA-like"/>
</dbReference>
<dbReference type="PANTHER" id="PTHR47561:SF1">
    <property type="entry name" value="POLYSACCHARIDE DEACETYLASE FAMILY PROTEIN (AFU_ORTHOLOGUE AFUA_6G05030)"/>
    <property type="match status" value="1"/>
</dbReference>
<organism evidence="3">
    <name type="scientific">marine metagenome</name>
    <dbReference type="NCBI Taxonomy" id="408172"/>
    <lineage>
        <taxon>unclassified sequences</taxon>
        <taxon>metagenomes</taxon>
        <taxon>ecological metagenomes</taxon>
    </lineage>
</organism>
<evidence type="ECO:0000313" key="3">
    <source>
        <dbReference type="EMBL" id="SVB06646.1"/>
    </source>
</evidence>
<feature type="domain" description="DUF3473" evidence="2">
    <location>
        <begin position="138"/>
        <end position="272"/>
    </location>
</feature>
<dbReference type="Pfam" id="PF01522">
    <property type="entry name" value="Polysacc_deac_1"/>
    <property type="match status" value="1"/>
</dbReference>
<feature type="domain" description="NodB homology" evidence="1">
    <location>
        <begin position="35"/>
        <end position="129"/>
    </location>
</feature>
<name>A0A382AYK5_9ZZZZ</name>
<dbReference type="InterPro" id="IPR002509">
    <property type="entry name" value="NODB_dom"/>
</dbReference>
<reference evidence="3" key="1">
    <citation type="submission" date="2018-05" db="EMBL/GenBank/DDBJ databases">
        <authorList>
            <person name="Lanie J.A."/>
            <person name="Ng W.-L."/>
            <person name="Kazmierczak K.M."/>
            <person name="Andrzejewski T.M."/>
            <person name="Davidsen T.M."/>
            <person name="Wayne K.J."/>
            <person name="Tettelin H."/>
            <person name="Glass J.I."/>
            <person name="Rusch D."/>
            <person name="Podicherti R."/>
            <person name="Tsui H.-C.T."/>
            <person name="Winkler M.E."/>
        </authorList>
    </citation>
    <scope>NUCLEOTIDE SEQUENCE</scope>
</reference>
<protein>
    <recommendedName>
        <fullName evidence="4">NodB homology domain-containing protein</fullName>
    </recommendedName>
</protein>
<dbReference type="InterPro" id="IPR022560">
    <property type="entry name" value="DUF3473"/>
</dbReference>
<dbReference type="AlphaFoldDB" id="A0A382AYK5"/>
<accession>A0A382AYK5</accession>
<sequence>MNLLGIDFEDWFHPQLVQPYVKNIKHEPRMFKGLDKIIELLRTTETSATFFVVGKLLEENPEILDKIIENGHEIGFHTMNHDRIDNDEFKENFTDEIQTFSKLTNKKSKGFRAPTFSLNAISSWIINSLEKSSYTYDSSIVPVKTDLYGMPNAEIAPYRISSKSLEKDDQNGKIIEFPILVTKFFGKKIPAGGFYLRFLPKNEIRKAIKNYEGQEIPSTFYIHSWELTPEFIPKIKLPFKENFITFHNIKKAYSRMECLLKEFQFSSFDNFFHNTPKKFSSII</sequence>
<evidence type="ECO:0000259" key="1">
    <source>
        <dbReference type="Pfam" id="PF01522"/>
    </source>
</evidence>
<gene>
    <name evidence="3" type="ORF">METZ01_LOCUS159500</name>
</gene>
<dbReference type="GO" id="GO:0016810">
    <property type="term" value="F:hydrolase activity, acting on carbon-nitrogen (but not peptide) bonds"/>
    <property type="evidence" value="ECO:0007669"/>
    <property type="project" value="InterPro"/>
</dbReference>